<proteinExistence type="predicted"/>
<accession>A0A813K0S7</accession>
<evidence type="ECO:0000256" key="1">
    <source>
        <dbReference type="SAM" id="MobiDB-lite"/>
    </source>
</evidence>
<reference evidence="2" key="1">
    <citation type="submission" date="2021-02" db="EMBL/GenBank/DDBJ databases">
        <authorList>
            <person name="Dougan E. K."/>
            <person name="Rhodes N."/>
            <person name="Thang M."/>
            <person name="Chan C."/>
        </authorList>
    </citation>
    <scope>NUCLEOTIDE SEQUENCE</scope>
</reference>
<dbReference type="AlphaFoldDB" id="A0A813K0S7"/>
<dbReference type="Proteomes" id="UP000626109">
    <property type="component" value="Unassembled WGS sequence"/>
</dbReference>
<sequence>HPKSRTRMLPLGDSRPRRLGAGEAPARRCGLGCTAALAAASAALTTVSAARFALDAVPCLEAFLYQCISQKFGRIVAAEARLQEQFRLAPIACLVTVIFDVTVACLNATASCSLSPGKLEREAELTAAGQRASSEWRTRYAPVPIQELEEQQGLLSLSLGPFDPDAPPRPGALCPEKPEQKLSILGRYRQYVKPLTGGGLGHY</sequence>
<evidence type="ECO:0000313" key="2">
    <source>
        <dbReference type="EMBL" id="CAE8694072.1"/>
    </source>
</evidence>
<comment type="caution">
    <text evidence="2">The sequence shown here is derived from an EMBL/GenBank/DDBJ whole genome shotgun (WGS) entry which is preliminary data.</text>
</comment>
<gene>
    <name evidence="2" type="ORF">PGLA2088_LOCUS28670</name>
</gene>
<name>A0A813K0S7_POLGL</name>
<evidence type="ECO:0000313" key="3">
    <source>
        <dbReference type="Proteomes" id="UP000626109"/>
    </source>
</evidence>
<protein>
    <submittedName>
        <fullName evidence="2">Uncharacterized protein</fullName>
    </submittedName>
</protein>
<organism evidence="2 3">
    <name type="scientific">Polarella glacialis</name>
    <name type="common">Dinoflagellate</name>
    <dbReference type="NCBI Taxonomy" id="89957"/>
    <lineage>
        <taxon>Eukaryota</taxon>
        <taxon>Sar</taxon>
        <taxon>Alveolata</taxon>
        <taxon>Dinophyceae</taxon>
        <taxon>Suessiales</taxon>
        <taxon>Suessiaceae</taxon>
        <taxon>Polarella</taxon>
    </lineage>
</organism>
<dbReference type="EMBL" id="CAJNNW010027978">
    <property type="protein sequence ID" value="CAE8694072.1"/>
    <property type="molecule type" value="Genomic_DNA"/>
</dbReference>
<feature type="region of interest" description="Disordered" evidence="1">
    <location>
        <begin position="1"/>
        <end position="22"/>
    </location>
</feature>
<feature type="non-terminal residue" evidence="2">
    <location>
        <position position="203"/>
    </location>
</feature>